<evidence type="ECO:0000259" key="3">
    <source>
        <dbReference type="Pfam" id="PF00497"/>
    </source>
</evidence>
<evidence type="ECO:0000313" key="5">
    <source>
        <dbReference type="Proteomes" id="UP001221208"/>
    </source>
</evidence>
<keyword evidence="1 2" id="KW-0732">Signal</keyword>
<dbReference type="InterPro" id="IPR001638">
    <property type="entry name" value="Solute-binding_3/MltF_N"/>
</dbReference>
<feature type="signal peptide" evidence="2">
    <location>
        <begin position="1"/>
        <end position="34"/>
    </location>
</feature>
<protein>
    <submittedName>
        <fullName evidence="4">Transporter substrate-binding domain-containing protein</fullName>
    </submittedName>
</protein>
<evidence type="ECO:0000256" key="2">
    <source>
        <dbReference type="SAM" id="SignalP"/>
    </source>
</evidence>
<dbReference type="PANTHER" id="PTHR35936:SF25">
    <property type="entry name" value="ABC TRANSPORTER SUBSTRATE-BINDING PROTEIN"/>
    <property type="match status" value="1"/>
</dbReference>
<proteinExistence type="predicted"/>
<feature type="domain" description="Solute-binding protein family 3/N-terminal" evidence="3">
    <location>
        <begin position="53"/>
        <end position="257"/>
    </location>
</feature>
<dbReference type="Pfam" id="PF00497">
    <property type="entry name" value="SBP_bac_3"/>
    <property type="match status" value="1"/>
</dbReference>
<dbReference type="PANTHER" id="PTHR35936">
    <property type="entry name" value="MEMBRANE-BOUND LYTIC MUREIN TRANSGLYCOSYLASE F"/>
    <property type="match status" value="1"/>
</dbReference>
<gene>
    <name evidence="4" type="ORF">OIK44_04395</name>
</gene>
<name>A0ABT5JWN7_9BURK</name>
<accession>A0ABT5JWN7</accession>
<keyword evidence="5" id="KW-1185">Reference proteome</keyword>
<organism evidence="4 5">
    <name type="scientific">Janthinobacterium fluminis</name>
    <dbReference type="NCBI Taxonomy" id="2987524"/>
    <lineage>
        <taxon>Bacteria</taxon>
        <taxon>Pseudomonadati</taxon>
        <taxon>Pseudomonadota</taxon>
        <taxon>Betaproteobacteria</taxon>
        <taxon>Burkholderiales</taxon>
        <taxon>Oxalobacteraceae</taxon>
        <taxon>Janthinobacterium</taxon>
    </lineage>
</organism>
<dbReference type="RefSeq" id="WP_273669469.1">
    <property type="nucleotide sequence ID" value="NZ_JAQQXR010000001.1"/>
</dbReference>
<feature type="chain" id="PRO_5047019841" evidence="2">
    <location>
        <begin position="35"/>
        <end position="264"/>
    </location>
</feature>
<evidence type="ECO:0000313" key="4">
    <source>
        <dbReference type="EMBL" id="MDC8756825.1"/>
    </source>
</evidence>
<sequence>MRQIDKSRRRPWNRCVLLFAACFLACFSAFPAAAEEPELLVVGAHFERVFEQARDGRFVGMGPELVRSVAQRMGYRVKFQIYPWARAQAMVAQGLADILVGPYRSSERLATLAFSERAFYQDEMVFYARSGAATPWSGDFAALRDTRIVILNGWAYGPDFERARPQLRVSVTNAVENGLKMLTSQHVDLFATNRRNTEPVIARLRIDGAVAPLPGVIAVQNGYFAFPKRPESDRLRSQFNQVFNALVDSGELKRLGQQLDVGVP</sequence>
<dbReference type="Gene3D" id="3.40.190.10">
    <property type="entry name" value="Periplasmic binding protein-like II"/>
    <property type="match status" value="2"/>
</dbReference>
<dbReference type="SUPFAM" id="SSF53850">
    <property type="entry name" value="Periplasmic binding protein-like II"/>
    <property type="match status" value="1"/>
</dbReference>
<dbReference type="EMBL" id="JAQQXR010000001">
    <property type="protein sequence ID" value="MDC8756825.1"/>
    <property type="molecule type" value="Genomic_DNA"/>
</dbReference>
<reference evidence="4 5" key="1">
    <citation type="submission" date="2022-10" db="EMBL/GenBank/DDBJ databases">
        <title>Janthinobacterium sp. hw3 Genome sequencing.</title>
        <authorList>
            <person name="Park S."/>
        </authorList>
    </citation>
    <scope>NUCLEOTIDE SEQUENCE [LARGE SCALE GENOMIC DNA]</scope>
    <source>
        <strain evidence="5">hw3</strain>
    </source>
</reference>
<comment type="caution">
    <text evidence="4">The sequence shown here is derived from an EMBL/GenBank/DDBJ whole genome shotgun (WGS) entry which is preliminary data.</text>
</comment>
<dbReference type="Proteomes" id="UP001221208">
    <property type="component" value="Unassembled WGS sequence"/>
</dbReference>
<evidence type="ECO:0000256" key="1">
    <source>
        <dbReference type="ARBA" id="ARBA00022729"/>
    </source>
</evidence>